<evidence type="ECO:0000313" key="2">
    <source>
        <dbReference type="Proteomes" id="UP000799755"/>
    </source>
</evidence>
<organism evidence="1 2">
    <name type="scientific">Lindgomyces ingoldianus</name>
    <dbReference type="NCBI Taxonomy" id="673940"/>
    <lineage>
        <taxon>Eukaryota</taxon>
        <taxon>Fungi</taxon>
        <taxon>Dikarya</taxon>
        <taxon>Ascomycota</taxon>
        <taxon>Pezizomycotina</taxon>
        <taxon>Dothideomycetes</taxon>
        <taxon>Pleosporomycetidae</taxon>
        <taxon>Pleosporales</taxon>
        <taxon>Lindgomycetaceae</taxon>
        <taxon>Lindgomyces</taxon>
    </lineage>
</organism>
<accession>A0ACB6QE73</accession>
<evidence type="ECO:0000313" key="1">
    <source>
        <dbReference type="EMBL" id="KAF2464435.1"/>
    </source>
</evidence>
<protein>
    <submittedName>
        <fullName evidence="1">Uncharacterized protein</fullName>
    </submittedName>
</protein>
<gene>
    <name evidence="1" type="ORF">BDR25DRAFT_307171</name>
</gene>
<comment type="caution">
    <text evidence="1">The sequence shown here is derived from an EMBL/GenBank/DDBJ whole genome shotgun (WGS) entry which is preliminary data.</text>
</comment>
<dbReference type="EMBL" id="MU003536">
    <property type="protein sequence ID" value="KAF2464435.1"/>
    <property type="molecule type" value="Genomic_DNA"/>
</dbReference>
<proteinExistence type="predicted"/>
<sequence length="417" mass="46964">MKGSEEPAHLGGFTNVQVWEDSFEGQIYHHVEDLGEEDIPPVCRRATDGSNSNDRYRWRLNLLLSSHHRKRMGAPFSEDAMEALQYFWRIPKRHARAVLHISGSALTFAPLYGNPDWSGFLLRGSRSWNWSYGVVISHDKKALTTYGICIGLSVEETSQLLDYIINAKHLAKSRLFVPIALADLSLEVSQNFNQGHRKNLGDIQACLGNDVYLSSHGSKSQPDIDLGEASRKLTGVTCSSAAVTALVTGHLNIVGFLQEQVSKEQYRGESLHPGTIDSLELEERLAFVHQCLLVEKRTNVYIKEAIQAQVQAVYSLIGQKENELNLMYGSDMRTIAIVTLIFLPGTFVATLFSASFWNFGPSNTGPIVSKWVWLYWVITGLLTVTVFVAWRGKWLKSMRWPFTIRKMETLIVKEVTD</sequence>
<dbReference type="Proteomes" id="UP000799755">
    <property type="component" value="Unassembled WGS sequence"/>
</dbReference>
<name>A0ACB6QE73_9PLEO</name>
<reference evidence="1" key="1">
    <citation type="journal article" date="2020" name="Stud. Mycol.">
        <title>101 Dothideomycetes genomes: a test case for predicting lifestyles and emergence of pathogens.</title>
        <authorList>
            <person name="Haridas S."/>
            <person name="Albert R."/>
            <person name="Binder M."/>
            <person name="Bloem J."/>
            <person name="Labutti K."/>
            <person name="Salamov A."/>
            <person name="Andreopoulos B."/>
            <person name="Baker S."/>
            <person name="Barry K."/>
            <person name="Bills G."/>
            <person name="Bluhm B."/>
            <person name="Cannon C."/>
            <person name="Castanera R."/>
            <person name="Culley D."/>
            <person name="Daum C."/>
            <person name="Ezra D."/>
            <person name="Gonzalez J."/>
            <person name="Henrissat B."/>
            <person name="Kuo A."/>
            <person name="Liang C."/>
            <person name="Lipzen A."/>
            <person name="Lutzoni F."/>
            <person name="Magnuson J."/>
            <person name="Mondo S."/>
            <person name="Nolan M."/>
            <person name="Ohm R."/>
            <person name="Pangilinan J."/>
            <person name="Park H.-J."/>
            <person name="Ramirez L."/>
            <person name="Alfaro M."/>
            <person name="Sun H."/>
            <person name="Tritt A."/>
            <person name="Yoshinaga Y."/>
            <person name="Zwiers L.-H."/>
            <person name="Turgeon B."/>
            <person name="Goodwin S."/>
            <person name="Spatafora J."/>
            <person name="Crous P."/>
            <person name="Grigoriev I."/>
        </authorList>
    </citation>
    <scope>NUCLEOTIDE SEQUENCE</scope>
    <source>
        <strain evidence="1">ATCC 200398</strain>
    </source>
</reference>
<keyword evidence="2" id="KW-1185">Reference proteome</keyword>